<evidence type="ECO:0000256" key="2">
    <source>
        <dbReference type="ARBA" id="ARBA00022771"/>
    </source>
</evidence>
<organism evidence="5 6">
    <name type="scientific">Eumeta variegata</name>
    <name type="common">Bagworm moth</name>
    <name type="synonym">Eumeta japonica</name>
    <dbReference type="NCBI Taxonomy" id="151549"/>
    <lineage>
        <taxon>Eukaryota</taxon>
        <taxon>Metazoa</taxon>
        <taxon>Ecdysozoa</taxon>
        <taxon>Arthropoda</taxon>
        <taxon>Hexapoda</taxon>
        <taxon>Insecta</taxon>
        <taxon>Pterygota</taxon>
        <taxon>Neoptera</taxon>
        <taxon>Endopterygota</taxon>
        <taxon>Lepidoptera</taxon>
        <taxon>Glossata</taxon>
        <taxon>Ditrysia</taxon>
        <taxon>Tineoidea</taxon>
        <taxon>Psychidae</taxon>
        <taxon>Oiketicinae</taxon>
        <taxon>Eumeta</taxon>
    </lineage>
</organism>
<dbReference type="Pfam" id="PF04500">
    <property type="entry name" value="FLYWCH"/>
    <property type="match status" value="1"/>
</dbReference>
<proteinExistence type="predicted"/>
<dbReference type="InterPro" id="IPR007588">
    <property type="entry name" value="Znf_FLYWCH"/>
</dbReference>
<evidence type="ECO:0000259" key="4">
    <source>
        <dbReference type="Pfam" id="PF04500"/>
    </source>
</evidence>
<keyword evidence="6" id="KW-1185">Reference proteome</keyword>
<evidence type="ECO:0000256" key="1">
    <source>
        <dbReference type="ARBA" id="ARBA00022723"/>
    </source>
</evidence>
<keyword evidence="1" id="KW-0479">Metal-binding</keyword>
<reference evidence="5 6" key="1">
    <citation type="journal article" date="2019" name="Commun. Biol.">
        <title>The bagworm genome reveals a unique fibroin gene that provides high tensile strength.</title>
        <authorList>
            <person name="Kono N."/>
            <person name="Nakamura H."/>
            <person name="Ohtoshi R."/>
            <person name="Tomita M."/>
            <person name="Numata K."/>
            <person name="Arakawa K."/>
        </authorList>
    </citation>
    <scope>NUCLEOTIDE SEQUENCE [LARGE SCALE GENOMIC DNA]</scope>
</reference>
<name>A0A4C1WQA5_EUMVA</name>
<dbReference type="OrthoDB" id="7437230at2759"/>
<feature type="domain" description="FLYWCH-type" evidence="4">
    <location>
        <begin position="40"/>
        <end position="88"/>
    </location>
</feature>
<gene>
    <name evidence="5" type="ORF">EVAR_9207_1</name>
</gene>
<keyword evidence="2" id="KW-0863">Zinc-finger</keyword>
<dbReference type="AlphaFoldDB" id="A0A4C1WQA5"/>
<sequence length="121" mass="13630">MQVVLILQGGRCDSAMHPVESNIDQFSVILFVLVTFLPSGRGKYPRLMLNGYTYKRVLTSIDGATLWYCSSRGNGCRAIVKSQNNVYQPAGLVHSHVAPIYHKTKNGDWIRASYKLNKLER</sequence>
<accession>A0A4C1WQA5</accession>
<evidence type="ECO:0000313" key="6">
    <source>
        <dbReference type="Proteomes" id="UP000299102"/>
    </source>
</evidence>
<comment type="caution">
    <text evidence="5">The sequence shown here is derived from an EMBL/GenBank/DDBJ whole genome shotgun (WGS) entry which is preliminary data.</text>
</comment>
<keyword evidence="3" id="KW-0862">Zinc</keyword>
<evidence type="ECO:0000313" key="5">
    <source>
        <dbReference type="EMBL" id="GBP52295.1"/>
    </source>
</evidence>
<dbReference type="Gene3D" id="2.20.25.240">
    <property type="match status" value="1"/>
</dbReference>
<protein>
    <recommendedName>
        <fullName evidence="4">FLYWCH-type domain-containing protein</fullName>
    </recommendedName>
</protein>
<dbReference type="Proteomes" id="UP000299102">
    <property type="component" value="Unassembled WGS sequence"/>
</dbReference>
<dbReference type="GO" id="GO:0008270">
    <property type="term" value="F:zinc ion binding"/>
    <property type="evidence" value="ECO:0007669"/>
    <property type="project" value="UniProtKB-KW"/>
</dbReference>
<evidence type="ECO:0000256" key="3">
    <source>
        <dbReference type="ARBA" id="ARBA00022833"/>
    </source>
</evidence>
<dbReference type="EMBL" id="BGZK01000599">
    <property type="protein sequence ID" value="GBP52295.1"/>
    <property type="molecule type" value="Genomic_DNA"/>
</dbReference>